<protein>
    <submittedName>
        <fullName evidence="2">Uncharacterized protein</fullName>
    </submittedName>
</protein>
<dbReference type="Proteomes" id="UP000177967">
    <property type="component" value="Unassembled WGS sequence"/>
</dbReference>
<proteinExistence type="predicted"/>
<organism evidence="2 3">
    <name type="scientific">Candidatus Blackburnbacteria bacterium RIFCSPHIGHO2_01_FULL_43_15b</name>
    <dbReference type="NCBI Taxonomy" id="1797513"/>
    <lineage>
        <taxon>Bacteria</taxon>
        <taxon>Candidatus Blackburniibacteriota</taxon>
    </lineage>
</organism>
<feature type="compositionally biased region" description="Basic and acidic residues" evidence="1">
    <location>
        <begin position="27"/>
        <end position="38"/>
    </location>
</feature>
<dbReference type="EMBL" id="MHBW01000006">
    <property type="protein sequence ID" value="OGY09685.1"/>
    <property type="molecule type" value="Genomic_DNA"/>
</dbReference>
<dbReference type="STRING" id="1797513.A2782_03125"/>
<sequence>MAGDSKRPWVGDNPPPPTPMEPMLPKNRGDDWDPHPPGEEIDAFARALVEFGVVAATTYHTRVAEHILGGPEEDGCEVCYEVLHARMID</sequence>
<accession>A0A1G1V2X1</accession>
<name>A0A1G1V2X1_9BACT</name>
<feature type="region of interest" description="Disordered" evidence="1">
    <location>
        <begin position="1"/>
        <end position="39"/>
    </location>
</feature>
<dbReference type="AlphaFoldDB" id="A0A1G1V2X1"/>
<evidence type="ECO:0000256" key="1">
    <source>
        <dbReference type="SAM" id="MobiDB-lite"/>
    </source>
</evidence>
<evidence type="ECO:0000313" key="3">
    <source>
        <dbReference type="Proteomes" id="UP000177967"/>
    </source>
</evidence>
<evidence type="ECO:0000313" key="2">
    <source>
        <dbReference type="EMBL" id="OGY09685.1"/>
    </source>
</evidence>
<reference evidence="2 3" key="1">
    <citation type="journal article" date="2016" name="Nat. Commun.">
        <title>Thousands of microbial genomes shed light on interconnected biogeochemical processes in an aquifer system.</title>
        <authorList>
            <person name="Anantharaman K."/>
            <person name="Brown C.T."/>
            <person name="Hug L.A."/>
            <person name="Sharon I."/>
            <person name="Castelle C.J."/>
            <person name="Probst A.J."/>
            <person name="Thomas B.C."/>
            <person name="Singh A."/>
            <person name="Wilkins M.J."/>
            <person name="Karaoz U."/>
            <person name="Brodie E.L."/>
            <person name="Williams K.H."/>
            <person name="Hubbard S.S."/>
            <person name="Banfield J.F."/>
        </authorList>
    </citation>
    <scope>NUCLEOTIDE SEQUENCE [LARGE SCALE GENOMIC DNA]</scope>
</reference>
<feature type="compositionally biased region" description="Pro residues" evidence="1">
    <location>
        <begin position="13"/>
        <end position="22"/>
    </location>
</feature>
<comment type="caution">
    <text evidence="2">The sequence shown here is derived from an EMBL/GenBank/DDBJ whole genome shotgun (WGS) entry which is preliminary data.</text>
</comment>
<gene>
    <name evidence="2" type="ORF">A2782_03125</name>
</gene>